<dbReference type="Proteomes" id="UP000192596">
    <property type="component" value="Unassembled WGS sequence"/>
</dbReference>
<keyword evidence="2" id="KW-1185">Reference proteome</keyword>
<dbReference type="InParanoid" id="A0A1V8SHP9"/>
<accession>A0A1V8SHP9</accession>
<organism evidence="1 2">
    <name type="scientific">Cryoendolithus antarcticus</name>
    <dbReference type="NCBI Taxonomy" id="1507870"/>
    <lineage>
        <taxon>Eukaryota</taxon>
        <taxon>Fungi</taxon>
        <taxon>Dikarya</taxon>
        <taxon>Ascomycota</taxon>
        <taxon>Pezizomycotina</taxon>
        <taxon>Dothideomycetes</taxon>
        <taxon>Dothideomycetidae</taxon>
        <taxon>Cladosporiales</taxon>
        <taxon>Cladosporiaceae</taxon>
        <taxon>Cryoendolithus</taxon>
    </lineage>
</organism>
<reference evidence="2" key="1">
    <citation type="submission" date="2017-03" db="EMBL/GenBank/DDBJ databases">
        <title>Genomes of endolithic fungi from Antarctica.</title>
        <authorList>
            <person name="Coleine C."/>
            <person name="Masonjones S."/>
            <person name="Stajich J.E."/>
        </authorList>
    </citation>
    <scope>NUCLEOTIDE SEQUENCE [LARGE SCALE GENOMIC DNA]</scope>
    <source>
        <strain evidence="2">CCFEE 5527</strain>
    </source>
</reference>
<evidence type="ECO:0000313" key="1">
    <source>
        <dbReference type="EMBL" id="OQN98674.1"/>
    </source>
</evidence>
<evidence type="ECO:0000313" key="2">
    <source>
        <dbReference type="Proteomes" id="UP000192596"/>
    </source>
</evidence>
<proteinExistence type="predicted"/>
<gene>
    <name evidence="1" type="ORF">B0A48_15340</name>
</gene>
<name>A0A1V8SHP9_9PEZI</name>
<sequence>MSIAVPVDLDALTTFISDEIHRLMHKVKFAPENIWNADLTAHRVCSAVEKFLYPDQSQYQEWTASRDDFLSVFRPEPTTT</sequence>
<dbReference type="EMBL" id="NAJO01000044">
    <property type="protein sequence ID" value="OQN98674.1"/>
    <property type="molecule type" value="Genomic_DNA"/>
</dbReference>
<comment type="caution">
    <text evidence="1">The sequence shown here is derived from an EMBL/GenBank/DDBJ whole genome shotgun (WGS) entry which is preliminary data.</text>
</comment>
<dbReference type="AlphaFoldDB" id="A0A1V8SHP9"/>
<protein>
    <submittedName>
        <fullName evidence="1">Uncharacterized protein</fullName>
    </submittedName>
</protein>